<organism evidence="1 2">
    <name type="scientific">Bombilactobacillus bombi</name>
    <dbReference type="NCBI Taxonomy" id="1303590"/>
    <lineage>
        <taxon>Bacteria</taxon>
        <taxon>Bacillati</taxon>
        <taxon>Bacillota</taxon>
        <taxon>Bacilli</taxon>
        <taxon>Lactobacillales</taxon>
        <taxon>Lactobacillaceae</taxon>
        <taxon>Bombilactobacillus</taxon>
    </lineage>
</organism>
<dbReference type="AlphaFoldDB" id="A0A417Z650"/>
<dbReference type="Proteomes" id="UP000284822">
    <property type="component" value="Unassembled WGS sequence"/>
</dbReference>
<dbReference type="EMBL" id="QOCS01000014">
    <property type="protein sequence ID" value="RHW46090.1"/>
    <property type="molecule type" value="Genomic_DNA"/>
</dbReference>
<accession>A0A417Z650</accession>
<comment type="caution">
    <text evidence="1">The sequence shown here is derived from an EMBL/GenBank/DDBJ whole genome shotgun (WGS) entry which is preliminary data.</text>
</comment>
<reference evidence="1 2" key="1">
    <citation type="submission" date="2018-07" db="EMBL/GenBank/DDBJ databases">
        <title>Genome sequences of six Lactobacillus spp. isolated from bumble bee guts.</title>
        <authorList>
            <person name="Motta E.V.S."/>
            <person name="Moran N.A."/>
        </authorList>
    </citation>
    <scope>NUCLEOTIDE SEQUENCE [LARGE SCALE GENOMIC DNA]</scope>
    <source>
        <strain evidence="1 2">LV-8.1</strain>
    </source>
</reference>
<name>A0A417Z650_9LACO</name>
<evidence type="ECO:0000313" key="1">
    <source>
        <dbReference type="EMBL" id="RHW46090.1"/>
    </source>
</evidence>
<sequence length="151" mass="17215">MPQKPKDIALSLIQGNPNNITKKELKKRKNNKQKLQLSADHLTPPNWLNSGAKKEFNRIIDLLSKTKLLTDADATTLAIYCDTLYDYKSYKNQIKKHGMMVNGRVNPFIREKRNAAQLLDKLGNELGLSPSARTSLMVNLPDMEEDEDDEF</sequence>
<proteinExistence type="predicted"/>
<gene>
    <name evidence="1" type="ORF">DS832_07000</name>
</gene>
<dbReference type="Pfam" id="PF05119">
    <property type="entry name" value="Terminase_4"/>
    <property type="match status" value="1"/>
</dbReference>
<evidence type="ECO:0000313" key="2">
    <source>
        <dbReference type="Proteomes" id="UP000284822"/>
    </source>
</evidence>
<dbReference type="RefSeq" id="WP_118910937.1">
    <property type="nucleotide sequence ID" value="NZ_QOCS01000014.1"/>
</dbReference>
<protein>
    <submittedName>
        <fullName evidence="1">Phage terminase small subunit P27 family</fullName>
    </submittedName>
</protein>
<dbReference type="NCBIfam" id="TIGR01558">
    <property type="entry name" value="sm_term_P27"/>
    <property type="match status" value="1"/>
</dbReference>
<dbReference type="InterPro" id="IPR006448">
    <property type="entry name" value="Phage_term_ssu_P27"/>
</dbReference>